<feature type="site" description="Transition state stabilizer" evidence="10">
    <location>
        <position position="396"/>
    </location>
</feature>
<keyword evidence="3 11" id="KW-0645">Protease</keyword>
<dbReference type="Gene3D" id="1.25.50.20">
    <property type="match status" value="1"/>
</dbReference>
<dbReference type="Gene3D" id="1.10.390.10">
    <property type="entry name" value="Neutral Protease Domain 2"/>
    <property type="match status" value="1"/>
</dbReference>
<keyword evidence="5 11" id="KW-0378">Hydrolase</keyword>
<evidence type="ECO:0000313" key="15">
    <source>
        <dbReference type="EMBL" id="KAF4665968.1"/>
    </source>
</evidence>
<dbReference type="CDD" id="cd09601">
    <property type="entry name" value="M1_APN-Q_like"/>
    <property type="match status" value="1"/>
</dbReference>
<dbReference type="InterPro" id="IPR050344">
    <property type="entry name" value="Peptidase_M1_aminopeptidases"/>
</dbReference>
<dbReference type="SUPFAM" id="SSF63737">
    <property type="entry name" value="Leukotriene A4 hydrolase N-terminal domain"/>
    <property type="match status" value="1"/>
</dbReference>
<dbReference type="GO" id="GO:0070006">
    <property type="term" value="F:metalloaminopeptidase activity"/>
    <property type="evidence" value="ECO:0007669"/>
    <property type="project" value="TreeGrafter"/>
</dbReference>
<dbReference type="OrthoDB" id="10031169at2759"/>
<comment type="cofactor">
    <cofactor evidence="9 11">
        <name>Zn(2+)</name>
        <dbReference type="ChEBI" id="CHEBI:29105"/>
    </cofactor>
    <text evidence="9 11">Binds 1 zinc ion per subunit.</text>
</comment>
<dbReference type="GO" id="GO:0005615">
    <property type="term" value="C:extracellular space"/>
    <property type="evidence" value="ECO:0007669"/>
    <property type="project" value="TreeGrafter"/>
</dbReference>
<dbReference type="PANTHER" id="PTHR11533:SF174">
    <property type="entry name" value="PUROMYCIN-SENSITIVE AMINOPEPTIDASE-RELATED"/>
    <property type="match status" value="1"/>
</dbReference>
<evidence type="ECO:0000313" key="16">
    <source>
        <dbReference type="Proteomes" id="UP000591131"/>
    </source>
</evidence>
<evidence type="ECO:0000256" key="11">
    <source>
        <dbReference type="RuleBase" id="RU364040"/>
    </source>
</evidence>
<feature type="active site" description="Proton acceptor" evidence="8">
    <location>
        <position position="310"/>
    </location>
</feature>
<dbReference type="PRINTS" id="PR00756">
    <property type="entry name" value="ALADIPTASE"/>
</dbReference>
<dbReference type="GO" id="GO:0005737">
    <property type="term" value="C:cytoplasm"/>
    <property type="evidence" value="ECO:0007669"/>
    <property type="project" value="TreeGrafter"/>
</dbReference>
<dbReference type="InterPro" id="IPR027268">
    <property type="entry name" value="Peptidase_M4/M1_CTD_sf"/>
</dbReference>
<keyword evidence="7 11" id="KW-0482">Metalloprotease</keyword>
<evidence type="ECO:0000259" key="12">
    <source>
        <dbReference type="Pfam" id="PF01433"/>
    </source>
</evidence>
<evidence type="ECO:0000256" key="9">
    <source>
        <dbReference type="PIRSR" id="PIRSR634016-3"/>
    </source>
</evidence>
<organism evidence="15 16">
    <name type="scientific">Perkinsus chesapeaki</name>
    <name type="common">Clam parasite</name>
    <name type="synonym">Perkinsus andrewsi</name>
    <dbReference type="NCBI Taxonomy" id="330153"/>
    <lineage>
        <taxon>Eukaryota</taxon>
        <taxon>Sar</taxon>
        <taxon>Alveolata</taxon>
        <taxon>Perkinsozoa</taxon>
        <taxon>Perkinsea</taxon>
        <taxon>Perkinsida</taxon>
        <taxon>Perkinsidae</taxon>
        <taxon>Perkinsus</taxon>
    </lineage>
</organism>
<evidence type="ECO:0000256" key="5">
    <source>
        <dbReference type="ARBA" id="ARBA00022801"/>
    </source>
</evidence>
<proteinExistence type="inferred from homology"/>
<dbReference type="GO" id="GO:0042277">
    <property type="term" value="F:peptide binding"/>
    <property type="evidence" value="ECO:0007669"/>
    <property type="project" value="TreeGrafter"/>
</dbReference>
<dbReference type="Pfam" id="PF11838">
    <property type="entry name" value="ERAP1_C"/>
    <property type="match status" value="1"/>
</dbReference>
<keyword evidence="16" id="KW-1185">Reference proteome</keyword>
<dbReference type="SUPFAM" id="SSF55486">
    <property type="entry name" value="Metalloproteases ('zincins'), catalytic domain"/>
    <property type="match status" value="1"/>
</dbReference>
<evidence type="ECO:0000256" key="6">
    <source>
        <dbReference type="ARBA" id="ARBA00022833"/>
    </source>
</evidence>
<dbReference type="InterPro" id="IPR042097">
    <property type="entry name" value="Aminopeptidase_N-like_N_sf"/>
</dbReference>
<dbReference type="GO" id="GO:0008270">
    <property type="term" value="F:zinc ion binding"/>
    <property type="evidence" value="ECO:0007669"/>
    <property type="project" value="UniProtKB-UniRule"/>
</dbReference>
<dbReference type="InterPro" id="IPR024571">
    <property type="entry name" value="ERAP1-like_C_dom"/>
</dbReference>
<evidence type="ECO:0000256" key="2">
    <source>
        <dbReference type="ARBA" id="ARBA00022438"/>
    </source>
</evidence>
<evidence type="ECO:0000256" key="3">
    <source>
        <dbReference type="ARBA" id="ARBA00022670"/>
    </source>
</evidence>
<feature type="domain" description="Aminopeptidase N-like N-terminal" evidence="14">
    <location>
        <begin position="14"/>
        <end position="202"/>
    </location>
</feature>
<dbReference type="GO" id="GO:0016020">
    <property type="term" value="C:membrane"/>
    <property type="evidence" value="ECO:0007669"/>
    <property type="project" value="TreeGrafter"/>
</dbReference>
<dbReference type="InterPro" id="IPR001930">
    <property type="entry name" value="Peptidase_M1"/>
</dbReference>
<dbReference type="AlphaFoldDB" id="A0A7J6M335"/>
<comment type="similarity">
    <text evidence="1 11">Belongs to the peptidase M1 family.</text>
</comment>
<evidence type="ECO:0000256" key="10">
    <source>
        <dbReference type="PIRSR" id="PIRSR634016-4"/>
    </source>
</evidence>
<comment type="caution">
    <text evidence="15">The sequence shown here is derived from an EMBL/GenBank/DDBJ whole genome shotgun (WGS) entry which is preliminary data.</text>
</comment>
<dbReference type="GO" id="GO:0006508">
    <property type="term" value="P:proteolysis"/>
    <property type="evidence" value="ECO:0007669"/>
    <property type="project" value="UniProtKB-KW"/>
</dbReference>
<evidence type="ECO:0000256" key="7">
    <source>
        <dbReference type="ARBA" id="ARBA00023049"/>
    </source>
</evidence>
<dbReference type="FunFam" id="1.10.390.10:FF:000001">
    <property type="entry name" value="Aminopeptidase"/>
    <property type="match status" value="1"/>
</dbReference>
<dbReference type="EC" id="3.4.11.-" evidence="11"/>
<dbReference type="Gene3D" id="2.60.40.1910">
    <property type="match status" value="1"/>
</dbReference>
<feature type="domain" description="Peptidase M1 membrane alanine aminopeptidase" evidence="12">
    <location>
        <begin position="237"/>
        <end position="443"/>
    </location>
</feature>
<evidence type="ECO:0000256" key="1">
    <source>
        <dbReference type="ARBA" id="ARBA00010136"/>
    </source>
</evidence>
<dbReference type="Pfam" id="PF01433">
    <property type="entry name" value="Peptidase_M1"/>
    <property type="match status" value="1"/>
</dbReference>
<dbReference type="Pfam" id="PF17900">
    <property type="entry name" value="Peptidase_M1_N"/>
    <property type="match status" value="1"/>
</dbReference>
<evidence type="ECO:0000256" key="8">
    <source>
        <dbReference type="PIRSR" id="PIRSR634016-1"/>
    </source>
</evidence>
<dbReference type="InterPro" id="IPR045357">
    <property type="entry name" value="Aminopeptidase_N-like_N"/>
</dbReference>
<feature type="binding site" evidence="9">
    <location>
        <position position="313"/>
    </location>
    <ligand>
        <name>Zn(2+)</name>
        <dbReference type="ChEBI" id="CHEBI:29105"/>
        <note>catalytic</note>
    </ligand>
</feature>
<accession>A0A7J6M335</accession>
<keyword evidence="2 11" id="KW-0031">Aminopeptidase</keyword>
<protein>
    <recommendedName>
        <fullName evidence="11">Aminopeptidase</fullName>
        <ecNumber evidence="11">3.4.11.-</ecNumber>
    </recommendedName>
</protein>
<feature type="domain" description="ERAP1-like C-terminal" evidence="13">
    <location>
        <begin position="528"/>
        <end position="847"/>
    </location>
</feature>
<evidence type="ECO:0000259" key="14">
    <source>
        <dbReference type="Pfam" id="PF17900"/>
    </source>
</evidence>
<feature type="binding site" evidence="9">
    <location>
        <position position="309"/>
    </location>
    <ligand>
        <name>Zn(2+)</name>
        <dbReference type="ChEBI" id="CHEBI:29105"/>
        <note>catalytic</note>
    </ligand>
</feature>
<gene>
    <name evidence="15" type="ORF">FOL47_004338</name>
</gene>
<dbReference type="InterPro" id="IPR034016">
    <property type="entry name" value="M1_APN-typ"/>
</dbReference>
<feature type="binding site" evidence="9">
    <location>
        <position position="332"/>
    </location>
    <ligand>
        <name>Zn(2+)</name>
        <dbReference type="ChEBI" id="CHEBI:29105"/>
        <note>catalytic</note>
    </ligand>
</feature>
<keyword evidence="6 9" id="KW-0862">Zinc</keyword>
<dbReference type="PANTHER" id="PTHR11533">
    <property type="entry name" value="PROTEASE M1 ZINC METALLOPROTEASE"/>
    <property type="match status" value="1"/>
</dbReference>
<dbReference type="EMBL" id="JAAPAO010000247">
    <property type="protein sequence ID" value="KAF4665968.1"/>
    <property type="molecule type" value="Genomic_DNA"/>
</dbReference>
<keyword evidence="4 9" id="KW-0479">Metal-binding</keyword>
<dbReference type="InterPro" id="IPR014782">
    <property type="entry name" value="Peptidase_M1_dom"/>
</dbReference>
<dbReference type="Gene3D" id="2.60.40.1730">
    <property type="entry name" value="tricorn interacting facor f3 domain"/>
    <property type="match status" value="1"/>
</dbReference>
<evidence type="ECO:0000256" key="4">
    <source>
        <dbReference type="ARBA" id="ARBA00022723"/>
    </source>
</evidence>
<sequence length="873" mass="97894">MVEREVLPTNFEVSQYDIHLAPSFETSRFQGSVDVHLDILQPTTSIVLNAQELLIDPEVTFKSDNEELKATSVVVDVERTEVSFKFGQELRKGAGVLSVKFVGTNNDKMCGFYRSKYTDLDGASHYMLTTHFEAWYARRAFPCVDEPARRAIFKISITTEADKQVVSNMPVASREVFKSGKDDHTVYQTVEFLPTLKMSSYLVAFCVGDFECVQKMTNNGTLVRVICTPGKKSLCNFALDVGVRVLQWYEGFFGTKFPLPKLDMIAIPDFAMGAMENWGLVTFREVDLLCDAEKASFARQERVATVVAHELSHMWFGDLVTLSWWDQLWLKEGFARFMQHLSTDEGLFPEWRIWNYYITTCYEKCLQMDGLRSSHPIEVEIHRAHDVEQVFDAISYDKGSQMVRMLYAILGADTFRKGCQLYMHKYEYGSTASGKQLKDMMASWTEQMGYPIIEVGPVVNGKCKVTQSYFLGDGSVQPGDSDKHWIVPIFVGSNKTPAGSNGDLTIMTEREMEIAVDGQAKWVSFKFGALVPYRVQYKSNEMWSSLVKGIRDGELSVKDRIAVIDDIWAMVKAGRSMPEEATNTLKAFAKEEDPDVWQALRGVIAGMSTMCRGVGQSEGLNRLVAAMITPVLAKIGWEASYGEDIKTRQLRSNLVALASVHCRENKEYVKIAVDMMEHFFADQSSLADDIRQSIFRLALGGSNVEVSEKLWHKLMKVAEDPHTAQGTRVDAFATLGFVTDPVLKQRTLDWSLSSSVKPQDFFQPMLGVRASGAEAAKGCWNWLEANFPAVFARVSTSRPNLLTNVFNCCAGGSYTEDMAERVEALGKKYNLKIVARALSQLCESIRANARLVDSAKSSVVASGDYWNALTTAM</sequence>
<name>A0A7J6M335_PERCH</name>
<evidence type="ECO:0000259" key="13">
    <source>
        <dbReference type="Pfam" id="PF11838"/>
    </source>
</evidence>
<dbReference type="GO" id="GO:0043171">
    <property type="term" value="P:peptide catabolic process"/>
    <property type="evidence" value="ECO:0007669"/>
    <property type="project" value="TreeGrafter"/>
</dbReference>
<dbReference type="Proteomes" id="UP000591131">
    <property type="component" value="Unassembled WGS sequence"/>
</dbReference>
<reference evidence="15 16" key="1">
    <citation type="submission" date="2020-04" db="EMBL/GenBank/DDBJ databases">
        <title>Perkinsus chesapeaki whole genome sequence.</title>
        <authorList>
            <person name="Bogema D.R."/>
        </authorList>
    </citation>
    <scope>NUCLEOTIDE SEQUENCE [LARGE SCALE GENOMIC DNA]</scope>
    <source>
        <strain evidence="15">ATCC PRA-425</strain>
    </source>
</reference>